<evidence type="ECO:0000313" key="11">
    <source>
        <dbReference type="EMBL" id="TDL23587.1"/>
    </source>
</evidence>
<evidence type="ECO:0000259" key="10">
    <source>
        <dbReference type="PROSITE" id="PS51282"/>
    </source>
</evidence>
<dbReference type="Gene3D" id="3.30.40.10">
    <property type="entry name" value="Zinc/RING finger domain, C3HC4 (zinc finger)"/>
    <property type="match status" value="1"/>
</dbReference>
<dbReference type="Pfam" id="PF13696">
    <property type="entry name" value="zf-CCHC_2"/>
    <property type="match status" value="1"/>
</dbReference>
<dbReference type="InterPro" id="IPR036875">
    <property type="entry name" value="Znf_CCHC_sf"/>
</dbReference>
<reference evidence="11 12" key="1">
    <citation type="submission" date="2018-06" db="EMBL/GenBank/DDBJ databases">
        <title>A transcriptomic atlas of mushroom development highlights an independent origin of complex multicellularity.</title>
        <authorList>
            <consortium name="DOE Joint Genome Institute"/>
            <person name="Krizsan K."/>
            <person name="Almasi E."/>
            <person name="Merenyi Z."/>
            <person name="Sahu N."/>
            <person name="Viragh M."/>
            <person name="Koszo T."/>
            <person name="Mondo S."/>
            <person name="Kiss B."/>
            <person name="Balint B."/>
            <person name="Kues U."/>
            <person name="Barry K."/>
            <person name="Hegedus J.C."/>
            <person name="Henrissat B."/>
            <person name="Johnson J."/>
            <person name="Lipzen A."/>
            <person name="Ohm R."/>
            <person name="Nagy I."/>
            <person name="Pangilinan J."/>
            <person name="Yan J."/>
            <person name="Xiong Y."/>
            <person name="Grigoriev I.V."/>
            <person name="Hibbett D.S."/>
            <person name="Nagy L.G."/>
        </authorList>
    </citation>
    <scope>NUCLEOTIDE SEQUENCE [LARGE SCALE GENOMIC DNA]</scope>
    <source>
        <strain evidence="11 12">SZMC22713</strain>
    </source>
</reference>
<feature type="compositionally biased region" description="Basic and acidic residues" evidence="8">
    <location>
        <begin position="121"/>
        <end position="133"/>
    </location>
</feature>
<dbReference type="GO" id="GO:0006511">
    <property type="term" value="P:ubiquitin-dependent protein catabolic process"/>
    <property type="evidence" value="ECO:0007669"/>
    <property type="project" value="TreeGrafter"/>
</dbReference>
<evidence type="ECO:0000256" key="7">
    <source>
        <dbReference type="PROSITE-ProRule" id="PRU00047"/>
    </source>
</evidence>
<keyword evidence="12" id="KW-1185">Reference proteome</keyword>
<dbReference type="Proteomes" id="UP000294933">
    <property type="component" value="Unassembled WGS sequence"/>
</dbReference>
<dbReference type="GO" id="GO:0005634">
    <property type="term" value="C:nucleus"/>
    <property type="evidence" value="ECO:0007669"/>
    <property type="project" value="UniProtKB-SubCell"/>
</dbReference>
<feature type="region of interest" description="Disordered" evidence="8">
    <location>
        <begin position="509"/>
        <end position="561"/>
    </location>
</feature>
<dbReference type="PROSITE" id="PS51282">
    <property type="entry name" value="DWNN"/>
    <property type="match status" value="1"/>
</dbReference>
<dbReference type="GO" id="GO:0061630">
    <property type="term" value="F:ubiquitin protein ligase activity"/>
    <property type="evidence" value="ECO:0007669"/>
    <property type="project" value="InterPro"/>
</dbReference>
<dbReference type="Gene3D" id="4.10.60.10">
    <property type="entry name" value="Zinc finger, CCHC-type"/>
    <property type="match status" value="1"/>
</dbReference>
<sequence length="561" mass="62403">MSSAVFYKFKSQRDESKVSFDGTGISVFDLKKEIILANNLKANDFDLLLLDPRTEQEYKDDSDVIPRNSSVIAKRIPASKPGKGKAALYISEIPLGSAKDKQATVSSTSQQWNRGMGQMSKRFDGKDVKDVKPRPNTPNIAPSIGNDDEAKAMAAMFQAQTENWEETQEKMSHAQKIYNSRGGSRGGKQFVARQPQHYQTDRPLPPGYVCYRCGQKGHWIHDCPTNNDREFDHKPRIKRTTGIPRSFLKAVDQPSEGLPGQGVMVTPDGGYVVAQPDLASWQKQVSRPKVLTAADIRDRPSTDSSLVCPIDNKLFRDAVKTPCCGALYCEECIQTHLLENDFTCPNCGKKVPSLDRLVMDKPTRTKVADYIDKAIKESQEIEESGPSDVVSESVQANTGDVGFVGNNEAADYSLEQQQPGIGDVSLALAESIPQLQAQISQISVMLQNPSLPPSVRHSTQFQYQQLQMQLQQAQTFAVLAAGMSAQNVPIQNFNPQGFSQNEYQTQWTHNPFTNQQPAGQDSAYQRLPVNNRRRNLKRERPSDFLEISGGDGQGKAPRYWE</sequence>
<dbReference type="GO" id="GO:0006397">
    <property type="term" value="P:mRNA processing"/>
    <property type="evidence" value="ECO:0007669"/>
    <property type="project" value="UniProtKB-KW"/>
</dbReference>
<dbReference type="CDD" id="cd16620">
    <property type="entry name" value="vRING-HC-C4C4_RBBP6"/>
    <property type="match status" value="1"/>
</dbReference>
<keyword evidence="6" id="KW-0539">Nucleus</keyword>
<dbReference type="PROSITE" id="PS50158">
    <property type="entry name" value="ZF_CCHC"/>
    <property type="match status" value="1"/>
</dbReference>
<dbReference type="GO" id="GO:0008270">
    <property type="term" value="F:zinc ion binding"/>
    <property type="evidence" value="ECO:0007669"/>
    <property type="project" value="UniProtKB-KW"/>
</dbReference>
<name>A0A4Y7Q7F9_9AGAM</name>
<keyword evidence="5" id="KW-0862">Zinc</keyword>
<organism evidence="11 12">
    <name type="scientific">Rickenella mellea</name>
    <dbReference type="NCBI Taxonomy" id="50990"/>
    <lineage>
        <taxon>Eukaryota</taxon>
        <taxon>Fungi</taxon>
        <taxon>Dikarya</taxon>
        <taxon>Basidiomycota</taxon>
        <taxon>Agaricomycotina</taxon>
        <taxon>Agaricomycetes</taxon>
        <taxon>Hymenochaetales</taxon>
        <taxon>Rickenellaceae</taxon>
        <taxon>Rickenella</taxon>
    </lineage>
</organism>
<evidence type="ECO:0000256" key="4">
    <source>
        <dbReference type="ARBA" id="ARBA00022771"/>
    </source>
</evidence>
<dbReference type="Gene3D" id="3.10.20.90">
    <property type="entry name" value="Phosphatidylinositol 3-kinase Catalytic Subunit, Chain A, domain 1"/>
    <property type="match status" value="1"/>
</dbReference>
<evidence type="ECO:0000256" key="1">
    <source>
        <dbReference type="ARBA" id="ARBA00004123"/>
    </source>
</evidence>
<comment type="subcellular location">
    <subcellularLocation>
        <location evidence="1">Nucleus</location>
    </subcellularLocation>
</comment>
<feature type="compositionally biased region" description="Polar residues" evidence="8">
    <location>
        <begin position="509"/>
        <end position="523"/>
    </location>
</feature>
<dbReference type="InterPro" id="IPR025829">
    <property type="entry name" value="Zn_knuckle_CX2CX3GHX4C"/>
</dbReference>
<keyword evidence="4 7" id="KW-0863">Zinc-finger</keyword>
<keyword evidence="3" id="KW-0479">Metal-binding</keyword>
<dbReference type="InterPro" id="IPR001878">
    <property type="entry name" value="Znf_CCHC"/>
</dbReference>
<dbReference type="InterPro" id="IPR013083">
    <property type="entry name" value="Znf_RING/FYVE/PHD"/>
</dbReference>
<evidence type="ECO:0000256" key="5">
    <source>
        <dbReference type="ARBA" id="ARBA00022833"/>
    </source>
</evidence>
<dbReference type="InterPro" id="IPR033489">
    <property type="entry name" value="RBBP6"/>
</dbReference>
<dbReference type="GO" id="GO:0016567">
    <property type="term" value="P:protein ubiquitination"/>
    <property type="evidence" value="ECO:0007669"/>
    <property type="project" value="InterPro"/>
</dbReference>
<feature type="domain" description="DWNN" evidence="10">
    <location>
        <begin position="5"/>
        <end position="77"/>
    </location>
</feature>
<feature type="region of interest" description="Disordered" evidence="8">
    <location>
        <begin position="109"/>
        <end position="146"/>
    </location>
</feature>
<dbReference type="PANTHER" id="PTHR15439">
    <property type="entry name" value="RETINOBLASTOMA-BINDING PROTEIN 6"/>
    <property type="match status" value="1"/>
</dbReference>
<keyword evidence="2" id="KW-0507">mRNA processing</keyword>
<evidence type="ECO:0000259" key="9">
    <source>
        <dbReference type="PROSITE" id="PS50158"/>
    </source>
</evidence>
<evidence type="ECO:0000256" key="2">
    <source>
        <dbReference type="ARBA" id="ARBA00022664"/>
    </source>
</evidence>
<dbReference type="PANTHER" id="PTHR15439:SF0">
    <property type="entry name" value="CELL DIVISION CYCLE AND APOPTOSIS REGULATOR PROTEIN 1-RELATED"/>
    <property type="match status" value="1"/>
</dbReference>
<dbReference type="SUPFAM" id="SSF57756">
    <property type="entry name" value="Retrovirus zinc finger-like domains"/>
    <property type="match status" value="1"/>
</dbReference>
<dbReference type="InterPro" id="IPR014891">
    <property type="entry name" value="DWNN_domain"/>
</dbReference>
<gene>
    <name evidence="11" type="ORF">BD410DRAFT_786828</name>
</gene>
<dbReference type="AlphaFoldDB" id="A0A4Y7Q7F9"/>
<dbReference type="SUPFAM" id="SSF57850">
    <property type="entry name" value="RING/U-box"/>
    <property type="match status" value="1"/>
</dbReference>
<protein>
    <submittedName>
        <fullName evidence="11">DWNN-domain-containing protein</fullName>
    </submittedName>
</protein>
<feature type="domain" description="CCHC-type" evidence="9">
    <location>
        <begin position="210"/>
        <end position="224"/>
    </location>
</feature>
<evidence type="ECO:0000256" key="6">
    <source>
        <dbReference type="ARBA" id="ARBA00023242"/>
    </source>
</evidence>
<dbReference type="SMART" id="SM01180">
    <property type="entry name" value="DWNN"/>
    <property type="match status" value="1"/>
</dbReference>
<accession>A0A4Y7Q7F9</accession>
<dbReference type="FunFam" id="4.10.60.10:FF:000005">
    <property type="entry name" value="E3 ubiquitin-protein ligase RBBP6"/>
    <property type="match status" value="1"/>
</dbReference>
<evidence type="ECO:0000256" key="8">
    <source>
        <dbReference type="SAM" id="MobiDB-lite"/>
    </source>
</evidence>
<dbReference type="SMART" id="SM00343">
    <property type="entry name" value="ZnF_C2HC"/>
    <property type="match status" value="1"/>
</dbReference>
<dbReference type="GO" id="GO:0003676">
    <property type="term" value="F:nucleic acid binding"/>
    <property type="evidence" value="ECO:0007669"/>
    <property type="project" value="InterPro"/>
</dbReference>
<dbReference type="STRING" id="50990.A0A4Y7Q7F9"/>
<proteinExistence type="predicted"/>
<dbReference type="VEuPathDB" id="FungiDB:BD410DRAFT_786828"/>
<dbReference type="Pfam" id="PF08783">
    <property type="entry name" value="DWNN"/>
    <property type="match status" value="1"/>
</dbReference>
<evidence type="ECO:0000256" key="3">
    <source>
        <dbReference type="ARBA" id="ARBA00022723"/>
    </source>
</evidence>
<evidence type="ECO:0000313" key="12">
    <source>
        <dbReference type="Proteomes" id="UP000294933"/>
    </source>
</evidence>
<dbReference type="EMBL" id="ML170169">
    <property type="protein sequence ID" value="TDL23587.1"/>
    <property type="molecule type" value="Genomic_DNA"/>
</dbReference>
<dbReference type="OrthoDB" id="106784at2759"/>